<organism evidence="2 3">
    <name type="scientific">Bacillus salipaludis</name>
    <dbReference type="NCBI Taxonomy" id="2547811"/>
    <lineage>
        <taxon>Bacteria</taxon>
        <taxon>Bacillati</taxon>
        <taxon>Bacillota</taxon>
        <taxon>Bacilli</taxon>
        <taxon>Bacillales</taxon>
        <taxon>Bacillaceae</taxon>
        <taxon>Bacillus</taxon>
    </lineage>
</organism>
<accession>A0AA90QR22</accession>
<name>A0AA90QR22_9BACI</name>
<keyword evidence="1" id="KW-0472">Membrane</keyword>
<comment type="caution">
    <text evidence="2">The sequence shown here is derived from an EMBL/GenBank/DDBJ whole genome shotgun (WGS) entry which is preliminary data.</text>
</comment>
<keyword evidence="3" id="KW-1185">Reference proteome</keyword>
<proteinExistence type="predicted"/>
<gene>
    <name evidence="2" type="ORF">RCG21_08655</name>
</gene>
<protein>
    <submittedName>
        <fullName evidence="2">Uncharacterized protein</fullName>
    </submittedName>
</protein>
<sequence>MSNITWIVFGALILSIIDFTMFNNESKRWTWFARRSLMQRVGLLSVVFIAIFLLNYVTSK</sequence>
<dbReference type="RefSeq" id="WP_308913074.1">
    <property type="nucleotide sequence ID" value="NZ_JAVGVR010000001.1"/>
</dbReference>
<feature type="transmembrane region" description="Helical" evidence="1">
    <location>
        <begin position="6"/>
        <end position="25"/>
    </location>
</feature>
<feature type="transmembrane region" description="Helical" evidence="1">
    <location>
        <begin position="37"/>
        <end position="57"/>
    </location>
</feature>
<dbReference type="Proteomes" id="UP001178888">
    <property type="component" value="Unassembled WGS sequence"/>
</dbReference>
<dbReference type="AlphaFoldDB" id="A0AA90QR22"/>
<keyword evidence="1" id="KW-0812">Transmembrane</keyword>
<reference evidence="2" key="1">
    <citation type="submission" date="2023-08" db="EMBL/GenBank/DDBJ databases">
        <title>Nitrogen cycling bacteria in agricultural field soils.</title>
        <authorList>
            <person name="Jang J."/>
        </authorList>
    </citation>
    <scope>NUCLEOTIDE SEQUENCE</scope>
    <source>
        <strain evidence="2">PS3-36</strain>
    </source>
</reference>
<evidence type="ECO:0000256" key="1">
    <source>
        <dbReference type="SAM" id="Phobius"/>
    </source>
</evidence>
<keyword evidence="1" id="KW-1133">Transmembrane helix</keyword>
<evidence type="ECO:0000313" key="3">
    <source>
        <dbReference type="Proteomes" id="UP001178888"/>
    </source>
</evidence>
<evidence type="ECO:0000313" key="2">
    <source>
        <dbReference type="EMBL" id="MDQ6596447.1"/>
    </source>
</evidence>
<dbReference type="EMBL" id="JAVGVR010000001">
    <property type="protein sequence ID" value="MDQ6596447.1"/>
    <property type="molecule type" value="Genomic_DNA"/>
</dbReference>